<evidence type="ECO:0000313" key="1">
    <source>
        <dbReference type="EMBL" id="API52841.1"/>
    </source>
</evidence>
<name>A0A1L3ZB95_RHILE</name>
<reference evidence="1 2" key="1">
    <citation type="submission" date="2016-11" db="EMBL/GenBank/DDBJ databases">
        <title>Rhizobium leguminosarum bv. viciae strain Vaf12 isolated from Vavilovia formosa root nodules from Russia, Dagestan.</title>
        <authorList>
            <person name="Kimeklis A."/>
        </authorList>
    </citation>
    <scope>NUCLEOTIDE SEQUENCE [LARGE SCALE GENOMIC DNA]</scope>
    <source>
        <strain evidence="1 2">Vaf-108</strain>
    </source>
</reference>
<gene>
    <name evidence="1" type="ORF">BMW22_15555</name>
</gene>
<dbReference type="EMBL" id="CP018228">
    <property type="protein sequence ID" value="API52841.1"/>
    <property type="molecule type" value="Genomic_DNA"/>
</dbReference>
<protein>
    <submittedName>
        <fullName evidence="1">Uncharacterized protein</fullName>
    </submittedName>
</protein>
<organism evidence="1 2">
    <name type="scientific">Rhizobium leguminosarum</name>
    <dbReference type="NCBI Taxonomy" id="384"/>
    <lineage>
        <taxon>Bacteria</taxon>
        <taxon>Pseudomonadati</taxon>
        <taxon>Pseudomonadota</taxon>
        <taxon>Alphaproteobacteria</taxon>
        <taxon>Hyphomicrobiales</taxon>
        <taxon>Rhizobiaceae</taxon>
        <taxon>Rhizobium/Agrobacterium group</taxon>
        <taxon>Rhizobium</taxon>
    </lineage>
</organism>
<accession>A0A1L3ZB95</accession>
<sequence length="106" mass="10875">MALTGVHVECGTSIVYGNSTLFSSIWSETIAVPGTTTQSAPSGFDGNLVFRISAPTASEVYVAAGVTPDSTVAVSTGPNNTRAHFAANELRDITAKPGFKINVSVA</sequence>
<dbReference type="Proteomes" id="UP000183050">
    <property type="component" value="Chromosome"/>
</dbReference>
<dbReference type="RefSeq" id="WP_072639288.1">
    <property type="nucleotide sequence ID" value="NZ_CP018228.1"/>
</dbReference>
<evidence type="ECO:0000313" key="2">
    <source>
        <dbReference type="Proteomes" id="UP000183050"/>
    </source>
</evidence>
<dbReference type="AlphaFoldDB" id="A0A1L3ZB95"/>
<proteinExistence type="predicted"/>